<feature type="transmembrane region" description="Helical" evidence="8">
    <location>
        <begin position="555"/>
        <end position="578"/>
    </location>
</feature>
<evidence type="ECO:0000259" key="9">
    <source>
        <dbReference type="Pfam" id="PF00676"/>
    </source>
</evidence>
<dbReference type="Gene3D" id="3.40.50.970">
    <property type="match status" value="2"/>
</dbReference>
<evidence type="ECO:0000256" key="6">
    <source>
        <dbReference type="RuleBase" id="RU365014"/>
    </source>
</evidence>
<evidence type="ECO:0000256" key="4">
    <source>
        <dbReference type="ARBA" id="ARBA00023002"/>
    </source>
</evidence>
<name>A0AAD2HZG5_9AGAR</name>
<keyword evidence="5 8" id="KW-0472">Membrane</keyword>
<dbReference type="GO" id="GO:0016020">
    <property type="term" value="C:membrane"/>
    <property type="evidence" value="ECO:0007669"/>
    <property type="project" value="UniProtKB-SubCell"/>
</dbReference>
<feature type="transmembrane region" description="Helical" evidence="8">
    <location>
        <begin position="584"/>
        <end position="604"/>
    </location>
</feature>
<dbReference type="PANTHER" id="PTHR43380">
    <property type="entry name" value="2-OXOISOVALERATE DEHYDROGENASE SUBUNIT ALPHA, MITOCHONDRIAL"/>
    <property type="match status" value="1"/>
</dbReference>
<comment type="catalytic activity">
    <reaction evidence="6">
        <text>N(6)-[(R)-lipoyl]-L-lysyl-[protein] + 3-methyl-2-oxobutanoate + H(+) = N(6)-[(R)-S(8)-2-methylpropanoyldihydrolipoyl]-L-lysyl-[protein] + CO2</text>
        <dbReference type="Rhea" id="RHEA:13457"/>
        <dbReference type="Rhea" id="RHEA-COMP:10474"/>
        <dbReference type="Rhea" id="RHEA-COMP:10497"/>
        <dbReference type="ChEBI" id="CHEBI:11851"/>
        <dbReference type="ChEBI" id="CHEBI:15378"/>
        <dbReference type="ChEBI" id="CHEBI:16526"/>
        <dbReference type="ChEBI" id="CHEBI:83099"/>
        <dbReference type="ChEBI" id="CHEBI:83142"/>
        <dbReference type="EC" id="1.2.4.4"/>
    </reaction>
</comment>
<dbReference type="CDD" id="cd02000">
    <property type="entry name" value="TPP_E1_PDC_ADC_BCADC"/>
    <property type="match status" value="1"/>
</dbReference>
<dbReference type="PANTHER" id="PTHR43380:SF1">
    <property type="entry name" value="2-OXOISOVALERATE DEHYDROGENASE SUBUNIT ALPHA, MITOCHONDRIAL"/>
    <property type="match status" value="1"/>
</dbReference>
<keyword evidence="2 8" id="KW-0812">Transmembrane</keyword>
<evidence type="ECO:0000256" key="8">
    <source>
        <dbReference type="SAM" id="Phobius"/>
    </source>
</evidence>
<keyword evidence="4 6" id="KW-0560">Oxidoreductase</keyword>
<dbReference type="AlphaFoldDB" id="A0AAD2HZG5"/>
<accession>A0AAD2HZG5</accession>
<feature type="domain" description="Dehydrogenase E1 component" evidence="9">
    <location>
        <begin position="3"/>
        <end position="186"/>
    </location>
</feature>
<dbReference type="InterPro" id="IPR029061">
    <property type="entry name" value="THDP-binding"/>
</dbReference>
<dbReference type="Pfam" id="PF00676">
    <property type="entry name" value="E1_dh"/>
    <property type="match status" value="2"/>
</dbReference>
<dbReference type="Proteomes" id="UP001295794">
    <property type="component" value="Unassembled WGS sequence"/>
</dbReference>
<comment type="cofactor">
    <cofactor evidence="6">
        <name>thiamine diphosphate</name>
        <dbReference type="ChEBI" id="CHEBI:58937"/>
    </cofactor>
</comment>
<comment type="similarity">
    <text evidence="6">Belongs to the BCKDHA family.</text>
</comment>
<evidence type="ECO:0000256" key="1">
    <source>
        <dbReference type="ARBA" id="ARBA00004141"/>
    </source>
</evidence>
<evidence type="ECO:0000256" key="3">
    <source>
        <dbReference type="ARBA" id="ARBA00022989"/>
    </source>
</evidence>
<dbReference type="InterPro" id="IPR001017">
    <property type="entry name" value="DH_E1"/>
</dbReference>
<dbReference type="SUPFAM" id="SSF52518">
    <property type="entry name" value="Thiamin diphosphate-binding fold (THDP-binding)"/>
    <property type="match status" value="2"/>
</dbReference>
<gene>
    <name evidence="10" type="ORF">MYCIT1_LOCUS37172</name>
</gene>
<feature type="region of interest" description="Disordered" evidence="7">
    <location>
        <begin position="447"/>
        <end position="476"/>
    </location>
</feature>
<dbReference type="GO" id="GO:0003863">
    <property type="term" value="F:branched-chain 2-oxo acid dehydrogenase activity"/>
    <property type="evidence" value="ECO:0007669"/>
    <property type="project" value="UniProtKB-EC"/>
</dbReference>
<dbReference type="GO" id="GO:0046873">
    <property type="term" value="F:metal ion transmembrane transporter activity"/>
    <property type="evidence" value="ECO:0007669"/>
    <property type="project" value="InterPro"/>
</dbReference>
<organism evidence="10 11">
    <name type="scientific">Mycena citricolor</name>
    <dbReference type="NCBI Taxonomy" id="2018698"/>
    <lineage>
        <taxon>Eukaryota</taxon>
        <taxon>Fungi</taxon>
        <taxon>Dikarya</taxon>
        <taxon>Basidiomycota</taxon>
        <taxon>Agaricomycotina</taxon>
        <taxon>Agaricomycetes</taxon>
        <taxon>Agaricomycetidae</taxon>
        <taxon>Agaricales</taxon>
        <taxon>Marasmiineae</taxon>
        <taxon>Mycenaceae</taxon>
        <taxon>Mycena</taxon>
    </lineage>
</organism>
<evidence type="ECO:0000256" key="2">
    <source>
        <dbReference type="ARBA" id="ARBA00022692"/>
    </source>
</evidence>
<sequence>MLPTLDTVLYNVQRQGKTSFHMTSHGEEATIIGTAAALENDDEVLGQYREMGILLWRGFGINSVMAQCFGNREDTSGKGRQMPVHFGSPKHHFLTISSTLATQIPQAAGVGYALRRTPERSHSIAACFFGEGAASEGDFHAGLLLASTIPSPTLFIARNNGFAISTPSTEQYYGDGIASRGPGYGIDTPFEKRGGGRLSRPGCSGRSYDVSVCWSLSLRRPPPETLWSVGHHSTSDDSFAYRQRSEVEDRKRIDNPITRFRLWMESQGWWSSADEEELKSRQKTEVMQALKRAESLERCELGELFTDVYAGQEPWTLTEQRKELQGLLKKYGQSWEPWRAELARFKNKVRYSFPNVTKLKPITEQHIARFSTVGSGILVGTALGVIIPEGIEALNVSDKLPTSQIALSLIAGFTLMMVIEQLVAPHSQGASHFAGAVPLNHVGPSSTLEFDAEMGDHEGSSRGSTPGPGFMQADSAENPKGRAYPLTFGLVMHGLADGLALGVSALPDPTHPSHGHDLTLVVFLALIVHKAPTSLAFTTSLLNTSLSRADCRKHLGIFAASTPVGAIASYLLLSFFSAGAPSDWTGLALLVSGGTFLYVATVMLSPGGHSPDHAGNDMLPAHRVLLISGGMLLPYVISHVILPEVH</sequence>
<evidence type="ECO:0000256" key="7">
    <source>
        <dbReference type="SAM" id="MobiDB-lite"/>
    </source>
</evidence>
<dbReference type="EC" id="1.2.4.4" evidence="6"/>
<evidence type="ECO:0000313" key="11">
    <source>
        <dbReference type="Proteomes" id="UP001295794"/>
    </source>
</evidence>
<comment type="function">
    <text evidence="6">The branched-chain alpha-keto dehydrogenase complex catalyzes the overall conversion of alpha-keto acids to acyl-CoA and CO(2). It contains multiple copies of three enzymatic components: branched-chain alpha-keto acid decarboxylase (E1), lipoamide acyltransferase (E2) and lipoamide dehydrogenase (E3).</text>
</comment>
<dbReference type="Pfam" id="PF02535">
    <property type="entry name" value="Zip"/>
    <property type="match status" value="1"/>
</dbReference>
<comment type="caution">
    <text evidence="10">The sequence shown here is derived from an EMBL/GenBank/DDBJ whole genome shotgun (WGS) entry which is preliminary data.</text>
</comment>
<keyword evidence="11" id="KW-1185">Reference proteome</keyword>
<evidence type="ECO:0000256" key="5">
    <source>
        <dbReference type="ARBA" id="ARBA00023136"/>
    </source>
</evidence>
<dbReference type="EMBL" id="CAVNYO010000478">
    <property type="protein sequence ID" value="CAK5284131.1"/>
    <property type="molecule type" value="Genomic_DNA"/>
</dbReference>
<feature type="transmembrane region" description="Helical" evidence="8">
    <location>
        <begin position="624"/>
        <end position="642"/>
    </location>
</feature>
<dbReference type="InterPro" id="IPR003689">
    <property type="entry name" value="ZIP"/>
</dbReference>
<evidence type="ECO:0000313" key="10">
    <source>
        <dbReference type="EMBL" id="CAK5284131.1"/>
    </source>
</evidence>
<feature type="domain" description="Dehydrogenase E1 component" evidence="9">
    <location>
        <begin position="229"/>
        <end position="295"/>
    </location>
</feature>
<protein>
    <recommendedName>
        <fullName evidence="6">2-oxoisovalerate dehydrogenase subunit alpha</fullName>
        <ecNumber evidence="6">1.2.4.4</ecNumber>
    </recommendedName>
    <alternativeName>
        <fullName evidence="6">Branched-chain alpha-keto acid dehydrogenase E1 component alpha chain</fullName>
    </alternativeName>
</protein>
<comment type="subcellular location">
    <subcellularLocation>
        <location evidence="1">Membrane</location>
        <topology evidence="1">Multi-pass membrane protein</topology>
    </subcellularLocation>
</comment>
<dbReference type="GO" id="GO:0009083">
    <property type="term" value="P:branched-chain amino acid catabolic process"/>
    <property type="evidence" value="ECO:0007669"/>
    <property type="project" value="TreeGrafter"/>
</dbReference>
<proteinExistence type="inferred from homology"/>
<keyword evidence="3 8" id="KW-1133">Transmembrane helix</keyword>
<reference evidence="10" key="1">
    <citation type="submission" date="2023-11" db="EMBL/GenBank/DDBJ databases">
        <authorList>
            <person name="De Vega J J."/>
            <person name="De Vega J J."/>
        </authorList>
    </citation>
    <scope>NUCLEOTIDE SEQUENCE</scope>
</reference>
<keyword evidence="6" id="KW-0786">Thiamine pyrophosphate</keyword>
<dbReference type="InterPro" id="IPR050771">
    <property type="entry name" value="Alpha-ketoacid_DH_E1_comp"/>
</dbReference>